<accession>A0A7R8WNM2</accession>
<protein>
    <submittedName>
        <fullName evidence="1">Uncharacterized protein</fullName>
    </submittedName>
</protein>
<organism evidence="1">
    <name type="scientific">Cyprideis torosa</name>
    <dbReference type="NCBI Taxonomy" id="163714"/>
    <lineage>
        <taxon>Eukaryota</taxon>
        <taxon>Metazoa</taxon>
        <taxon>Ecdysozoa</taxon>
        <taxon>Arthropoda</taxon>
        <taxon>Crustacea</taxon>
        <taxon>Oligostraca</taxon>
        <taxon>Ostracoda</taxon>
        <taxon>Podocopa</taxon>
        <taxon>Podocopida</taxon>
        <taxon>Cytherocopina</taxon>
        <taxon>Cytheroidea</taxon>
        <taxon>Cytherideidae</taxon>
        <taxon>Cyprideis</taxon>
    </lineage>
</organism>
<dbReference type="PANTHER" id="PTHR12517">
    <property type="entry name" value="VACUOLAR PROTEIN SORTING-ASSOCIATED PROTEIN 13B"/>
    <property type="match status" value="1"/>
</dbReference>
<name>A0A7R8WNM2_9CRUS</name>
<dbReference type="AlphaFoldDB" id="A0A7R8WNM2"/>
<proteinExistence type="predicted"/>
<reference evidence="1" key="1">
    <citation type="submission" date="2020-11" db="EMBL/GenBank/DDBJ databases">
        <authorList>
            <person name="Tran Van P."/>
        </authorList>
    </citation>
    <scope>NUCLEOTIDE SEQUENCE</scope>
</reference>
<dbReference type="PANTHER" id="PTHR12517:SF0">
    <property type="entry name" value="INTERMEMBRANE LIPID TRANSFER PROTEIN VPS13B"/>
    <property type="match status" value="1"/>
</dbReference>
<evidence type="ECO:0000313" key="1">
    <source>
        <dbReference type="EMBL" id="CAD7232190.1"/>
    </source>
</evidence>
<sequence length="334" mass="35164">MGNSCLQVGQGKQLSSGALLSMTNMASSLAENMAALSFDEEHERVALSRMDARGVGEGLLLGCSDLGISLLGAVGGLVHHPLQSVISGGSFVGGVGKGVVGAVTKPVGGAARLLAHTGRGILATTGWTHLPQPLYSVSPSPALVLNPSPDLAVLALRSLSAGSLDLAEGESIHRFPNLPPFSYQPFGESFLSDRLTRDILLALFILDGDLQLVSPLVGFFPLPLLSLVNGNEDSPNSDPYLIRMELLQSRFRLPEEGTLKKKTFVGTLLTQLAVFSIATYSAADLGRISVLPQILLRNVSPCVHLGSPDISSGHRSVETAKFLTRSTMIDLAFT</sequence>
<dbReference type="OrthoDB" id="445152at2759"/>
<gene>
    <name evidence="1" type="ORF">CTOB1V02_LOCUS10031</name>
</gene>
<dbReference type="InterPro" id="IPR039782">
    <property type="entry name" value="VPS13B"/>
</dbReference>
<dbReference type="EMBL" id="OB664348">
    <property type="protein sequence ID" value="CAD7232190.1"/>
    <property type="molecule type" value="Genomic_DNA"/>
</dbReference>